<dbReference type="EMBL" id="JBHSYM010000072">
    <property type="protein sequence ID" value="MFC7016013.1"/>
    <property type="molecule type" value="Genomic_DNA"/>
</dbReference>
<reference evidence="2" key="1">
    <citation type="journal article" date="2019" name="Int. J. Syst. Evol. Microbiol.">
        <title>The Global Catalogue of Microorganisms (GCM) 10K type strain sequencing project: providing services to taxonomists for standard genome sequencing and annotation.</title>
        <authorList>
            <consortium name="The Broad Institute Genomics Platform"/>
            <consortium name="The Broad Institute Genome Sequencing Center for Infectious Disease"/>
            <person name="Wu L."/>
            <person name="Ma J."/>
        </authorList>
    </citation>
    <scope>NUCLEOTIDE SEQUENCE [LARGE SCALE GENOMIC DNA]</scope>
    <source>
        <strain evidence="2">JCM 4855</strain>
    </source>
</reference>
<keyword evidence="2" id="KW-1185">Reference proteome</keyword>
<organism evidence="1 2">
    <name type="scientific">Streptomyces viridiviolaceus</name>
    <dbReference type="NCBI Taxonomy" id="68282"/>
    <lineage>
        <taxon>Bacteria</taxon>
        <taxon>Bacillati</taxon>
        <taxon>Actinomycetota</taxon>
        <taxon>Actinomycetes</taxon>
        <taxon>Kitasatosporales</taxon>
        <taxon>Streptomycetaceae</taxon>
        <taxon>Streptomyces</taxon>
    </lineage>
</organism>
<name>A0ABW2E7R3_9ACTN</name>
<evidence type="ECO:0008006" key="3">
    <source>
        <dbReference type="Google" id="ProtNLM"/>
    </source>
</evidence>
<sequence length="310" mass="34322">MERNAMLEHSDDRTVSDWCVEHLGYPVAERTFTAGNLSVVHGLRLTNGREVVLKIRDEDERLGACSWVQRRMWRAGFPCPEPLAGPLPLGTKVASAETPVPGGGEPEPADSPRQFAGLLADFVTRAEDFDPQPLLRPAPAWVHWYHEEDGVWPVPDDRNVDLNAEPCSATAWLDALGAAVRERLEEVRDAACVLGHGDWDGRNVKFRDGRPLVVHDWDSVVYEPEVVIVGQAAAMFEGGPTGAGASVERTVAFLEEYQTARGRALSDNELQLCWAAGLWVRVFNAKKFHLDNFDALGRDEAETRLRHAGI</sequence>
<protein>
    <recommendedName>
        <fullName evidence="3">Aminoglycoside phosphotransferase domain-containing protein</fullName>
    </recommendedName>
</protein>
<evidence type="ECO:0000313" key="2">
    <source>
        <dbReference type="Proteomes" id="UP001596409"/>
    </source>
</evidence>
<dbReference type="Proteomes" id="UP001596409">
    <property type="component" value="Unassembled WGS sequence"/>
</dbReference>
<dbReference type="InterPro" id="IPR011009">
    <property type="entry name" value="Kinase-like_dom_sf"/>
</dbReference>
<comment type="caution">
    <text evidence="1">The sequence shown here is derived from an EMBL/GenBank/DDBJ whole genome shotgun (WGS) entry which is preliminary data.</text>
</comment>
<gene>
    <name evidence="1" type="ORF">ACFQMH_30805</name>
</gene>
<dbReference type="SUPFAM" id="SSF56112">
    <property type="entry name" value="Protein kinase-like (PK-like)"/>
    <property type="match status" value="1"/>
</dbReference>
<accession>A0ABW2E7R3</accession>
<proteinExistence type="predicted"/>
<evidence type="ECO:0000313" key="1">
    <source>
        <dbReference type="EMBL" id="MFC7016013.1"/>
    </source>
</evidence>